<dbReference type="Proteomes" id="UP000007484">
    <property type="component" value="Chromosome"/>
</dbReference>
<evidence type="ECO:0000313" key="1">
    <source>
        <dbReference type="EMBL" id="ADX97943.1"/>
    </source>
</evidence>
<dbReference type="InterPro" id="IPR029063">
    <property type="entry name" value="SAM-dependent_MTases_sf"/>
</dbReference>
<dbReference type="EMBL" id="CP002525">
    <property type="protein sequence ID" value="ADX97943.1"/>
    <property type="molecule type" value="Genomic_DNA"/>
</dbReference>
<dbReference type="GO" id="GO:0032259">
    <property type="term" value="P:methylation"/>
    <property type="evidence" value="ECO:0007669"/>
    <property type="project" value="UniProtKB-KW"/>
</dbReference>
<organism evidence="1 2">
    <name type="scientific">Mycoplasma suis (strain Illinois)</name>
    <dbReference type="NCBI Taxonomy" id="768700"/>
    <lineage>
        <taxon>Bacteria</taxon>
        <taxon>Bacillati</taxon>
        <taxon>Mycoplasmatota</taxon>
        <taxon>Mollicutes</taxon>
        <taxon>Mycoplasmataceae</taxon>
        <taxon>Mycoplasma</taxon>
    </lineage>
</organism>
<keyword evidence="1" id="KW-0489">Methyltransferase</keyword>
<reference evidence="1 2" key="1">
    <citation type="journal article" date="2011" name="J. Bacteriol.">
        <title>Complete genome sequences of two hemotropic Mycoplasmas, Mycoplasma haemofelis strain Ohio2 and Mycoplasma suis strain Illinois.</title>
        <authorList>
            <person name="Messick J.B."/>
            <person name="Santos A.P."/>
            <person name="Guimaraes A.M."/>
        </authorList>
    </citation>
    <scope>NUCLEOTIDE SEQUENCE [LARGE SCALE GENOMIC DNA]</scope>
    <source>
        <strain evidence="1 2">Illinois</strain>
    </source>
</reference>
<name>F0QR23_MYCSL</name>
<keyword evidence="1" id="KW-0808">Transferase</keyword>
<dbReference type="PANTHER" id="PTHR38451">
    <property type="entry name" value="TRNA (ADENINE(22)-N(1))-METHYLTRANSFERASE"/>
    <property type="match status" value="1"/>
</dbReference>
<protein>
    <submittedName>
        <fullName evidence="1">SAM-dependent methyltransferase family protein</fullName>
    </submittedName>
</protein>
<proteinExistence type="predicted"/>
<sequence>MLSQKLVNKVWNVEVSKKALEDSKEIYSRRGVANSSEFIYSDGFTGLPKKLSQSFLNSESQLLVIVFAGLGSTKILNILEKFPKEWLKAKNVLLLIVSHTHPLKILDWSSENEWKLRKEEYFTYNDKIYPILLFSKGFSDIDLFPERRKNNYLVDNLYYRKYWDNYYEWQAKYIENKKDKVIQEWMKWYSTIRLKK</sequence>
<accession>F0QR23</accession>
<dbReference type="InterPro" id="IPR006901">
    <property type="entry name" value="TrmK"/>
</dbReference>
<dbReference type="AlphaFoldDB" id="F0QR23"/>
<evidence type="ECO:0000313" key="2">
    <source>
        <dbReference type="Proteomes" id="UP000007484"/>
    </source>
</evidence>
<keyword evidence="2" id="KW-1185">Reference proteome</keyword>
<dbReference type="STRING" id="768700.MSU_0406"/>
<dbReference type="SUPFAM" id="SSF53335">
    <property type="entry name" value="S-adenosyl-L-methionine-dependent methyltransferases"/>
    <property type="match status" value="1"/>
</dbReference>
<dbReference type="PANTHER" id="PTHR38451:SF1">
    <property type="entry name" value="TRNA (ADENINE(22)-N(1))-METHYLTRANSFERASE"/>
    <property type="match status" value="1"/>
</dbReference>
<dbReference type="KEGG" id="mss:MSU_0406"/>
<gene>
    <name evidence="1" type="ordered locus">MSU_0406</name>
</gene>
<dbReference type="GO" id="GO:0160105">
    <property type="term" value="F:tRNA (adenine(22)-N1)-methyltransferase activity"/>
    <property type="evidence" value="ECO:0007669"/>
    <property type="project" value="InterPro"/>
</dbReference>
<dbReference type="Gene3D" id="3.40.50.150">
    <property type="entry name" value="Vaccinia Virus protein VP39"/>
    <property type="match status" value="1"/>
</dbReference>
<dbReference type="Pfam" id="PF04816">
    <property type="entry name" value="TrmK"/>
    <property type="match status" value="1"/>
</dbReference>
<dbReference type="HOGENOM" id="CLU_1388900_0_0_14"/>